<name>A0ABV5P8Q1_STRCM</name>
<comment type="similarity">
    <text evidence="1">Belongs to the universal stress protein A family.</text>
</comment>
<dbReference type="CDD" id="cd23659">
    <property type="entry name" value="USP_At3g01520-like"/>
    <property type="match status" value="1"/>
</dbReference>
<reference evidence="3 4" key="1">
    <citation type="submission" date="2024-09" db="EMBL/GenBank/DDBJ databases">
        <authorList>
            <person name="Sun Q."/>
            <person name="Mori K."/>
        </authorList>
    </citation>
    <scope>NUCLEOTIDE SEQUENCE [LARGE SCALE GENOMIC DNA]</scope>
    <source>
        <strain evidence="3 4">JCM 4362</strain>
    </source>
</reference>
<sequence>MAAGKIVVGVDGSDHSVRALHWAARQAGLAGAELVAVTAWEYPVWGGLTPEAATYDPQREAAKVLTETVERALGAAAARQVTRKTHKGNAAEALLRQAKDAELLVVGARGYSGLKAAVLGSVSLHVVQHAPVPVTVVHGA</sequence>
<proteinExistence type="inferred from homology"/>
<evidence type="ECO:0000256" key="1">
    <source>
        <dbReference type="ARBA" id="ARBA00008791"/>
    </source>
</evidence>
<evidence type="ECO:0000313" key="3">
    <source>
        <dbReference type="EMBL" id="MFB9519575.1"/>
    </source>
</evidence>
<evidence type="ECO:0000259" key="2">
    <source>
        <dbReference type="Pfam" id="PF00582"/>
    </source>
</evidence>
<gene>
    <name evidence="3" type="ORF">ACFFTU_06425</name>
</gene>
<dbReference type="InterPro" id="IPR006015">
    <property type="entry name" value="Universal_stress_UspA"/>
</dbReference>
<dbReference type="RefSeq" id="WP_345221120.1">
    <property type="nucleotide sequence ID" value="NZ_BAAAXE010000013.1"/>
</dbReference>
<dbReference type="EMBL" id="JBHMCR010000004">
    <property type="protein sequence ID" value="MFB9519575.1"/>
    <property type="molecule type" value="Genomic_DNA"/>
</dbReference>
<comment type="caution">
    <text evidence="3">The sequence shown here is derived from an EMBL/GenBank/DDBJ whole genome shotgun (WGS) entry which is preliminary data.</text>
</comment>
<dbReference type="Pfam" id="PF00582">
    <property type="entry name" value="Usp"/>
    <property type="match status" value="1"/>
</dbReference>
<keyword evidence="4" id="KW-1185">Reference proteome</keyword>
<dbReference type="PANTHER" id="PTHR31964">
    <property type="entry name" value="ADENINE NUCLEOTIDE ALPHA HYDROLASES-LIKE SUPERFAMILY PROTEIN"/>
    <property type="match status" value="1"/>
</dbReference>
<dbReference type="PRINTS" id="PR01438">
    <property type="entry name" value="UNVRSLSTRESS"/>
</dbReference>
<organism evidence="3 4">
    <name type="scientific">Streptomyces cremeus</name>
    <dbReference type="NCBI Taxonomy" id="66881"/>
    <lineage>
        <taxon>Bacteria</taxon>
        <taxon>Bacillati</taxon>
        <taxon>Actinomycetota</taxon>
        <taxon>Actinomycetes</taxon>
        <taxon>Kitasatosporales</taxon>
        <taxon>Streptomycetaceae</taxon>
        <taxon>Streptomyces</taxon>
    </lineage>
</organism>
<dbReference type="InterPro" id="IPR006016">
    <property type="entry name" value="UspA"/>
</dbReference>
<accession>A0ABV5P8Q1</accession>
<feature type="domain" description="UspA" evidence="2">
    <location>
        <begin position="5"/>
        <end position="138"/>
    </location>
</feature>
<dbReference type="PANTHER" id="PTHR31964:SF113">
    <property type="entry name" value="USPA DOMAIN-CONTAINING PROTEIN"/>
    <property type="match status" value="1"/>
</dbReference>
<dbReference type="InterPro" id="IPR014729">
    <property type="entry name" value="Rossmann-like_a/b/a_fold"/>
</dbReference>
<dbReference type="SUPFAM" id="SSF52402">
    <property type="entry name" value="Adenine nucleotide alpha hydrolases-like"/>
    <property type="match status" value="1"/>
</dbReference>
<protein>
    <submittedName>
        <fullName evidence="3">Universal stress protein</fullName>
    </submittedName>
</protein>
<dbReference type="Proteomes" id="UP001589718">
    <property type="component" value="Unassembled WGS sequence"/>
</dbReference>
<evidence type="ECO:0000313" key="4">
    <source>
        <dbReference type="Proteomes" id="UP001589718"/>
    </source>
</evidence>
<dbReference type="Gene3D" id="3.40.50.620">
    <property type="entry name" value="HUPs"/>
    <property type="match status" value="1"/>
</dbReference>